<organism evidence="2 3">
    <name type="scientific">Eragrostis curvula</name>
    <name type="common">weeping love grass</name>
    <dbReference type="NCBI Taxonomy" id="38414"/>
    <lineage>
        <taxon>Eukaryota</taxon>
        <taxon>Viridiplantae</taxon>
        <taxon>Streptophyta</taxon>
        <taxon>Embryophyta</taxon>
        <taxon>Tracheophyta</taxon>
        <taxon>Spermatophyta</taxon>
        <taxon>Magnoliopsida</taxon>
        <taxon>Liliopsida</taxon>
        <taxon>Poales</taxon>
        <taxon>Poaceae</taxon>
        <taxon>PACMAD clade</taxon>
        <taxon>Chloridoideae</taxon>
        <taxon>Eragrostideae</taxon>
        <taxon>Eragrostidinae</taxon>
        <taxon>Eragrostis</taxon>
    </lineage>
</organism>
<dbReference type="Gramene" id="TVU19072">
    <property type="protein sequence ID" value="TVU19072"/>
    <property type="gene ID" value="EJB05_35202"/>
</dbReference>
<evidence type="ECO:0000313" key="3">
    <source>
        <dbReference type="Proteomes" id="UP000324897"/>
    </source>
</evidence>
<sequence>MNANNNDTELAQVAAAATNMNTEEVEATPPHEVSSRQLTKAVRMEETSDGTILKSPVADQVMGSPG</sequence>
<dbReference type="AlphaFoldDB" id="A0A5J9U5S2"/>
<accession>A0A5J9U5S2</accession>
<feature type="region of interest" description="Disordered" evidence="1">
    <location>
        <begin position="44"/>
        <end position="66"/>
    </location>
</feature>
<proteinExistence type="predicted"/>
<gene>
    <name evidence="2" type="ORF">EJB05_35202</name>
</gene>
<comment type="caution">
    <text evidence="2">The sequence shown here is derived from an EMBL/GenBank/DDBJ whole genome shotgun (WGS) entry which is preliminary data.</text>
</comment>
<evidence type="ECO:0000256" key="1">
    <source>
        <dbReference type="SAM" id="MobiDB-lite"/>
    </source>
</evidence>
<reference evidence="2 3" key="1">
    <citation type="journal article" date="2019" name="Sci. Rep.">
        <title>A high-quality genome of Eragrostis curvula grass provides insights into Poaceae evolution and supports new strategies to enhance forage quality.</title>
        <authorList>
            <person name="Carballo J."/>
            <person name="Santos B.A.C.M."/>
            <person name="Zappacosta D."/>
            <person name="Garbus I."/>
            <person name="Selva J.P."/>
            <person name="Gallo C.A."/>
            <person name="Diaz A."/>
            <person name="Albertini E."/>
            <person name="Caccamo M."/>
            <person name="Echenique V."/>
        </authorList>
    </citation>
    <scope>NUCLEOTIDE SEQUENCE [LARGE SCALE GENOMIC DNA]</scope>
    <source>
        <strain evidence="3">cv. Victoria</strain>
        <tissue evidence="2">Leaf</tissue>
    </source>
</reference>
<dbReference type="Proteomes" id="UP000324897">
    <property type="component" value="Chromosome 7"/>
</dbReference>
<protein>
    <submittedName>
        <fullName evidence="2">Uncharacterized protein</fullName>
    </submittedName>
</protein>
<keyword evidence="3" id="KW-1185">Reference proteome</keyword>
<name>A0A5J9U5S2_9POAL</name>
<evidence type="ECO:0000313" key="2">
    <source>
        <dbReference type="EMBL" id="TVU19072.1"/>
    </source>
</evidence>
<dbReference type="EMBL" id="RWGY01000029">
    <property type="protein sequence ID" value="TVU19072.1"/>
    <property type="molecule type" value="Genomic_DNA"/>
</dbReference>